<dbReference type="OrthoDB" id="275715at2759"/>
<feature type="region of interest" description="Disordered" evidence="2">
    <location>
        <begin position="155"/>
        <end position="177"/>
    </location>
</feature>
<sequence>MSVTALPRDTAYQVRSLFRSLLRQSSQFSNYNFREYARRRTRDAFREHQEENEQRKIQEFIQTGLKELRMMKRQTTISQFYQLDRLVVEGQETGKQIGNKGDIVRQKDTGSSRSGRQFTENASRSRAADHDIFEGLPIRRWTRQNHTVSQDAQINIPSNTDREPQADHPFRDLPMPKDSHLLAPQSRALLRAARAGYIYLRAPSKDSQATEEKEPTEPDETAPIAKMERSYTARKWSQLPKHVEVPEVEFLAKRRAGLPSLYGAAGVLTASAANASQAMRKAKVKKIDPISGNVTIYDVWIPEGQKVEGEIKDESQVAPAQQDATVTRVIPPPGTVVDGVGVANAEGVVVAPPAAAESPSKRPGPPPPKRKNKSVGGKAQKRVMFAPGEGAEVGEGDSMVIEGEQDEDIEDGEEGEEAVKAEEKTPNEPVPQPSESEPTPMALDQSATPSLPPPTDASISLTHEPTPPSADVISPEKPPLSPEKPSLEKPTLEENPEPQVPSEIPNVEPATNIEQQPQPQSPVRPQSEQLTPPNQPSTAMPSAMDIDKEPVATVDATPNVETEVEAGVSATPVTATKNLAGDEPAATTVAPEPLPPSEPSAPVESAPTTKEEPDIVQTETENTQPEPPAVASTIEEALSQQIASEQTPQPPAVVNTAEEVPSQPLATEPTPQPPATSLPENADPLSNVESSVDNEPKQSDSKVSPHPAPVSEVPEPEQADSTIAAAPEPEPVAAPPPSEPPTADADAATGSEDRREA</sequence>
<dbReference type="OMA" id="PMPRDSQ"/>
<feature type="compositionally biased region" description="Low complexity" evidence="2">
    <location>
        <begin position="514"/>
        <end position="529"/>
    </location>
</feature>
<dbReference type="PANTHER" id="PTHR13166:SF7">
    <property type="entry name" value="LYR MOTIF-CONTAINING PROTEIN 4"/>
    <property type="match status" value="1"/>
</dbReference>
<dbReference type="GO" id="GO:0016226">
    <property type="term" value="P:iron-sulfur cluster assembly"/>
    <property type="evidence" value="ECO:0007669"/>
    <property type="project" value="InterPro"/>
</dbReference>
<feature type="compositionally biased region" description="Polar residues" evidence="2">
    <location>
        <begin position="111"/>
        <end position="124"/>
    </location>
</feature>
<protein>
    <submittedName>
        <fullName evidence="4">Cell surface glycoprotein 1</fullName>
    </submittedName>
</protein>
<feature type="compositionally biased region" description="Acidic residues" evidence="2">
    <location>
        <begin position="403"/>
        <end position="416"/>
    </location>
</feature>
<gene>
    <name evidence="4" type="ORF">PISL3812_00289</name>
</gene>
<dbReference type="Proteomes" id="UP000054383">
    <property type="component" value="Unassembled WGS sequence"/>
</dbReference>
<evidence type="ECO:0000259" key="3">
    <source>
        <dbReference type="Pfam" id="PF05347"/>
    </source>
</evidence>
<evidence type="ECO:0000313" key="4">
    <source>
        <dbReference type="EMBL" id="CRG82942.1"/>
    </source>
</evidence>
<evidence type="ECO:0000256" key="2">
    <source>
        <dbReference type="SAM" id="MobiDB-lite"/>
    </source>
</evidence>
<accession>A0A0U1LJJ6</accession>
<dbReference type="AlphaFoldDB" id="A0A0U1LJJ6"/>
<proteinExistence type="inferred from homology"/>
<feature type="region of interest" description="Disordered" evidence="2">
    <location>
        <begin position="102"/>
        <end position="128"/>
    </location>
</feature>
<feature type="compositionally biased region" description="Polar residues" evidence="2">
    <location>
        <begin position="530"/>
        <end position="540"/>
    </location>
</feature>
<comment type="similarity">
    <text evidence="1">Belongs to the complex I LYR family.</text>
</comment>
<dbReference type="InterPro" id="IPR008011">
    <property type="entry name" value="Complex1_LYR_dom"/>
</dbReference>
<dbReference type="InterPro" id="IPR051522">
    <property type="entry name" value="ISC_assembly_LYR"/>
</dbReference>
<feature type="compositionally biased region" description="Pro residues" evidence="2">
    <location>
        <begin position="728"/>
        <end position="740"/>
    </location>
</feature>
<organism evidence="4 5">
    <name type="scientific">Talaromyces islandicus</name>
    <name type="common">Penicillium islandicum</name>
    <dbReference type="NCBI Taxonomy" id="28573"/>
    <lineage>
        <taxon>Eukaryota</taxon>
        <taxon>Fungi</taxon>
        <taxon>Dikarya</taxon>
        <taxon>Ascomycota</taxon>
        <taxon>Pezizomycotina</taxon>
        <taxon>Eurotiomycetes</taxon>
        <taxon>Eurotiomycetidae</taxon>
        <taxon>Eurotiales</taxon>
        <taxon>Trichocomaceae</taxon>
        <taxon>Talaromyces</taxon>
        <taxon>Talaromyces sect. Islandici</taxon>
    </lineage>
</organism>
<dbReference type="CDD" id="cd20264">
    <property type="entry name" value="Complex1_LYR_LYRM4"/>
    <property type="match status" value="1"/>
</dbReference>
<feature type="region of interest" description="Disordered" evidence="2">
    <location>
        <begin position="353"/>
        <end position="757"/>
    </location>
</feature>
<dbReference type="Pfam" id="PF05347">
    <property type="entry name" value="Complex1_LYR"/>
    <property type="match status" value="1"/>
</dbReference>
<dbReference type="STRING" id="28573.A0A0U1LJJ6"/>
<name>A0A0U1LJJ6_TALIS</name>
<dbReference type="GO" id="GO:1990221">
    <property type="term" value="C:L-cysteine desulfurase complex"/>
    <property type="evidence" value="ECO:0007669"/>
    <property type="project" value="TreeGrafter"/>
</dbReference>
<evidence type="ECO:0000313" key="5">
    <source>
        <dbReference type="Proteomes" id="UP000054383"/>
    </source>
</evidence>
<reference evidence="4 5" key="1">
    <citation type="submission" date="2015-04" db="EMBL/GenBank/DDBJ databases">
        <authorList>
            <person name="Syromyatnikov M.Y."/>
            <person name="Popov V.N."/>
        </authorList>
    </citation>
    <scope>NUCLEOTIDE SEQUENCE [LARGE SCALE GENOMIC DNA]</scope>
    <source>
        <strain evidence="4">WF-38-12</strain>
    </source>
</reference>
<feature type="compositionally biased region" description="Basic and acidic residues" evidence="2">
    <location>
        <begin position="160"/>
        <end position="177"/>
    </location>
</feature>
<keyword evidence="5" id="KW-1185">Reference proteome</keyword>
<feature type="compositionally biased region" description="Polar residues" evidence="2">
    <location>
        <begin position="638"/>
        <end position="647"/>
    </location>
</feature>
<evidence type="ECO:0000256" key="1">
    <source>
        <dbReference type="ARBA" id="ARBA00009508"/>
    </source>
</evidence>
<dbReference type="EMBL" id="CVMT01000001">
    <property type="protein sequence ID" value="CRG82942.1"/>
    <property type="molecule type" value="Genomic_DNA"/>
</dbReference>
<dbReference type="PANTHER" id="PTHR13166">
    <property type="entry name" value="PROTEIN C6ORF149"/>
    <property type="match status" value="1"/>
</dbReference>
<feature type="domain" description="Complex 1 LYR protein" evidence="3">
    <location>
        <begin position="13"/>
        <end position="70"/>
    </location>
</feature>
<feature type="compositionally biased region" description="Basic and acidic residues" evidence="2">
    <location>
        <begin position="417"/>
        <end position="426"/>
    </location>
</feature>
<dbReference type="GO" id="GO:0005739">
    <property type="term" value="C:mitochondrion"/>
    <property type="evidence" value="ECO:0007669"/>
    <property type="project" value="TreeGrafter"/>
</dbReference>
<dbReference type="InterPro" id="IPR045297">
    <property type="entry name" value="Complex1_LYR_LYRM4"/>
</dbReference>